<dbReference type="OrthoDB" id="2424651at2759"/>
<dbReference type="Proteomes" id="UP000789706">
    <property type="component" value="Unassembled WGS sequence"/>
</dbReference>
<gene>
    <name evidence="1" type="ORF">DEBURN_LOCUS11267</name>
</gene>
<proteinExistence type="predicted"/>
<protein>
    <submittedName>
        <fullName evidence="1">8673_t:CDS:1</fullName>
    </submittedName>
</protein>
<dbReference type="EMBL" id="CAJVPK010005438">
    <property type="protein sequence ID" value="CAG8644414.1"/>
    <property type="molecule type" value="Genomic_DNA"/>
</dbReference>
<feature type="non-terminal residue" evidence="1">
    <location>
        <position position="44"/>
    </location>
</feature>
<comment type="caution">
    <text evidence="1">The sequence shown here is derived from an EMBL/GenBank/DDBJ whole genome shotgun (WGS) entry which is preliminary data.</text>
</comment>
<dbReference type="AlphaFoldDB" id="A0A9N9DQL0"/>
<accession>A0A9N9DQL0</accession>
<evidence type="ECO:0000313" key="2">
    <source>
        <dbReference type="Proteomes" id="UP000789706"/>
    </source>
</evidence>
<reference evidence="1" key="1">
    <citation type="submission" date="2021-06" db="EMBL/GenBank/DDBJ databases">
        <authorList>
            <person name="Kallberg Y."/>
            <person name="Tangrot J."/>
            <person name="Rosling A."/>
        </authorList>
    </citation>
    <scope>NUCLEOTIDE SEQUENCE</scope>
    <source>
        <strain evidence="1">AZ414A</strain>
    </source>
</reference>
<keyword evidence="2" id="KW-1185">Reference proteome</keyword>
<name>A0A9N9DQL0_9GLOM</name>
<organism evidence="1 2">
    <name type="scientific">Diversispora eburnea</name>
    <dbReference type="NCBI Taxonomy" id="1213867"/>
    <lineage>
        <taxon>Eukaryota</taxon>
        <taxon>Fungi</taxon>
        <taxon>Fungi incertae sedis</taxon>
        <taxon>Mucoromycota</taxon>
        <taxon>Glomeromycotina</taxon>
        <taxon>Glomeromycetes</taxon>
        <taxon>Diversisporales</taxon>
        <taxon>Diversisporaceae</taxon>
        <taxon>Diversispora</taxon>
    </lineage>
</organism>
<sequence length="44" mass="5141">MTSVQDHNIKSDQAINKIIAQEIEKAINTYIEKFNQEFDSELEN</sequence>
<evidence type="ECO:0000313" key="1">
    <source>
        <dbReference type="EMBL" id="CAG8644414.1"/>
    </source>
</evidence>